<evidence type="ECO:0000256" key="5">
    <source>
        <dbReference type="ARBA" id="ARBA00022968"/>
    </source>
</evidence>
<evidence type="ECO:0000256" key="7">
    <source>
        <dbReference type="ARBA" id="ARBA00023034"/>
    </source>
</evidence>
<dbReference type="Gene3D" id="3.20.20.80">
    <property type="entry name" value="Glycosidases"/>
    <property type="match status" value="1"/>
</dbReference>
<dbReference type="PANTHER" id="PTHR13572">
    <property type="entry name" value="ENDO-ALPHA-1,2-MANNOSIDASE"/>
    <property type="match status" value="1"/>
</dbReference>
<dbReference type="InterPro" id="IPR026071">
    <property type="entry name" value="Glyco_Hydrolase_99"/>
</dbReference>
<evidence type="ECO:0000256" key="2">
    <source>
        <dbReference type="ARBA" id="ARBA00009559"/>
    </source>
</evidence>
<dbReference type="InterPro" id="IPR017853">
    <property type="entry name" value="GH"/>
</dbReference>
<dbReference type="EMBL" id="VCGU01000458">
    <property type="protein sequence ID" value="TRY63331.1"/>
    <property type="molecule type" value="Genomic_DNA"/>
</dbReference>
<dbReference type="CDD" id="cd11574">
    <property type="entry name" value="GH99"/>
    <property type="match status" value="1"/>
</dbReference>
<dbReference type="FunFam" id="3.20.20.80:FF:000019">
    <property type="entry name" value="glycoprotein endo-alpha-1,2-mannosidase"/>
    <property type="match status" value="1"/>
</dbReference>
<organism evidence="9 10">
    <name type="scientific">Tigriopus californicus</name>
    <name type="common">Marine copepod</name>
    <dbReference type="NCBI Taxonomy" id="6832"/>
    <lineage>
        <taxon>Eukaryota</taxon>
        <taxon>Metazoa</taxon>
        <taxon>Ecdysozoa</taxon>
        <taxon>Arthropoda</taxon>
        <taxon>Crustacea</taxon>
        <taxon>Multicrustacea</taxon>
        <taxon>Hexanauplia</taxon>
        <taxon>Copepoda</taxon>
        <taxon>Harpacticoida</taxon>
        <taxon>Harpacticidae</taxon>
        <taxon>Tigriopus</taxon>
    </lineage>
</organism>
<dbReference type="OMA" id="GFLDYNP"/>
<evidence type="ECO:0000313" key="9">
    <source>
        <dbReference type="EMBL" id="TRY63331.1"/>
    </source>
</evidence>
<keyword evidence="3" id="KW-0812">Transmembrane</keyword>
<keyword evidence="5" id="KW-0735">Signal-anchor</keyword>
<evidence type="ECO:0008006" key="11">
    <source>
        <dbReference type="Google" id="ProtNLM"/>
    </source>
</evidence>
<dbReference type="PANTHER" id="PTHR13572:SF4">
    <property type="entry name" value="RE57134P"/>
    <property type="match status" value="1"/>
</dbReference>
<accession>A0A553ND09</accession>
<keyword evidence="6" id="KW-1133">Transmembrane helix</keyword>
<keyword evidence="7" id="KW-0333">Golgi apparatus</keyword>
<dbReference type="GO" id="GO:0004559">
    <property type="term" value="F:alpha-mannosidase activity"/>
    <property type="evidence" value="ECO:0007669"/>
    <property type="project" value="TreeGrafter"/>
</dbReference>
<evidence type="ECO:0000256" key="4">
    <source>
        <dbReference type="ARBA" id="ARBA00022801"/>
    </source>
</evidence>
<evidence type="ECO:0000256" key="8">
    <source>
        <dbReference type="ARBA" id="ARBA00023136"/>
    </source>
</evidence>
<dbReference type="GO" id="GO:0000139">
    <property type="term" value="C:Golgi membrane"/>
    <property type="evidence" value="ECO:0007669"/>
    <property type="project" value="UniProtKB-SubCell"/>
</dbReference>
<keyword evidence="4" id="KW-0378">Hydrolase</keyword>
<dbReference type="STRING" id="6832.A0A553ND09"/>
<keyword evidence="10" id="KW-1185">Reference proteome</keyword>
<protein>
    <recommendedName>
        <fullName evidence="11">Mannosidase endo-alpha</fullName>
    </recommendedName>
</protein>
<dbReference type="SUPFAM" id="SSF51445">
    <property type="entry name" value="(Trans)glycosidases"/>
    <property type="match status" value="1"/>
</dbReference>
<comment type="caution">
    <text evidence="9">The sequence shown here is derived from an EMBL/GenBank/DDBJ whole genome shotgun (WGS) entry which is preliminary data.</text>
</comment>
<name>A0A553ND09_TIGCA</name>
<dbReference type="Proteomes" id="UP000318571">
    <property type="component" value="Chromosome 10"/>
</dbReference>
<dbReference type="AlphaFoldDB" id="A0A553ND09"/>
<sequence length="486" mass="56677">MVVIVMLLALVTTIVGFVFLFLNTSNLSSYLVPTLSRNRAQAVVTLDEDGVMRQKRPMVQFYPDNQNKLLFRKSHSTRPEFLSKPHRIVGKRENGKSNPSYEQLAKEWVVQPPRTRSQRLASKKKSEDEVSYDIHVFYYGWYTNPSLDGEYSHWNHAYLPNWNQRDHKQYPTGHHNPVNDDLGSNFYPELGAYSSFDPKIIVEHMKQIKSSGAGVLSVSWYPPGLADENGKPSDSLIPTLLDAAQLAGLKVCLHVEPYNNLNVTNFRQFIQYVRDHYWDHPAFYKRKVGFRELPMFYIYDSYRIPSSEWQRLFSRKGDLSVRDTDLDAIFIGLIVELQHRGEIKRGKFDGFYTYFAANGFSFGSSFKNWKNLNDYAQKNSLLFIPSVGPGYIDTRIRPWNGQTIRDRRNGEYYALGWRTLLRFMPKTVSITSFNEWHEGTQIEKAVAKQTKDGSYEYCSYEPQPSNFYLSETRRHVETYLKLRKDF</sequence>
<gene>
    <name evidence="9" type="ORF">TCAL_00443</name>
</gene>
<reference evidence="9 10" key="1">
    <citation type="journal article" date="2018" name="Nat. Ecol. Evol.">
        <title>Genomic signatures of mitonuclear coevolution across populations of Tigriopus californicus.</title>
        <authorList>
            <person name="Barreto F.S."/>
            <person name="Watson E.T."/>
            <person name="Lima T.G."/>
            <person name="Willett C.S."/>
            <person name="Edmands S."/>
            <person name="Li W."/>
            <person name="Burton R.S."/>
        </authorList>
    </citation>
    <scope>NUCLEOTIDE SEQUENCE [LARGE SCALE GENOMIC DNA]</scope>
    <source>
        <strain evidence="9 10">San Diego</strain>
    </source>
</reference>
<evidence type="ECO:0000256" key="1">
    <source>
        <dbReference type="ARBA" id="ARBA00004323"/>
    </source>
</evidence>
<evidence type="ECO:0000256" key="6">
    <source>
        <dbReference type="ARBA" id="ARBA00022989"/>
    </source>
</evidence>
<comment type="similarity">
    <text evidence="2">Belongs to the glycosyl hydrolase 99 family.</text>
</comment>
<keyword evidence="8" id="KW-0472">Membrane</keyword>
<evidence type="ECO:0000256" key="3">
    <source>
        <dbReference type="ARBA" id="ARBA00022692"/>
    </source>
</evidence>
<proteinExistence type="inferred from homology"/>
<evidence type="ECO:0000313" key="10">
    <source>
        <dbReference type="Proteomes" id="UP000318571"/>
    </source>
</evidence>
<comment type="subcellular location">
    <subcellularLocation>
        <location evidence="1">Golgi apparatus membrane</location>
        <topology evidence="1">Single-pass type II membrane protein</topology>
    </subcellularLocation>
</comment>
<dbReference type="Pfam" id="PF16317">
    <property type="entry name" value="Glyco_hydro_99"/>
    <property type="match status" value="1"/>
</dbReference>